<feature type="compositionally biased region" description="Low complexity" evidence="1">
    <location>
        <begin position="625"/>
        <end position="637"/>
    </location>
</feature>
<feature type="compositionally biased region" description="Low complexity" evidence="1">
    <location>
        <begin position="1"/>
        <end position="16"/>
    </location>
</feature>
<dbReference type="PANTHER" id="PTHR35872">
    <property type="entry name" value="INTEGRAL MEMBRANE PROTEIN (AFU_ORTHOLOGUE AFUA_5G07110)"/>
    <property type="match status" value="1"/>
</dbReference>
<dbReference type="PANTHER" id="PTHR35872:SF2">
    <property type="entry name" value="INTEGRAL MEMBRANE PROTEIN (AFU_ORTHOLOGUE AFUA_5G07110)"/>
    <property type="match status" value="1"/>
</dbReference>
<feature type="transmembrane region" description="Helical" evidence="2">
    <location>
        <begin position="508"/>
        <end position="530"/>
    </location>
</feature>
<feature type="region of interest" description="Disordered" evidence="1">
    <location>
        <begin position="1"/>
        <end position="76"/>
    </location>
</feature>
<feature type="transmembrane region" description="Helical" evidence="2">
    <location>
        <begin position="322"/>
        <end position="343"/>
    </location>
</feature>
<organism evidence="3 4">
    <name type="scientific">Coleophoma crateriformis</name>
    <dbReference type="NCBI Taxonomy" id="565419"/>
    <lineage>
        <taxon>Eukaryota</taxon>
        <taxon>Fungi</taxon>
        <taxon>Dikarya</taxon>
        <taxon>Ascomycota</taxon>
        <taxon>Pezizomycotina</taxon>
        <taxon>Leotiomycetes</taxon>
        <taxon>Helotiales</taxon>
        <taxon>Dermateaceae</taxon>
        <taxon>Coleophoma</taxon>
    </lineage>
</organism>
<accession>A0A3D8T248</accession>
<keyword evidence="2" id="KW-1133">Transmembrane helix</keyword>
<dbReference type="AlphaFoldDB" id="A0A3D8T248"/>
<feature type="region of interest" description="Disordered" evidence="1">
    <location>
        <begin position="200"/>
        <end position="227"/>
    </location>
</feature>
<dbReference type="OrthoDB" id="3365211at2759"/>
<comment type="caution">
    <text evidence="3">The sequence shown here is derived from an EMBL/GenBank/DDBJ whole genome shotgun (WGS) entry which is preliminary data.</text>
</comment>
<feature type="transmembrane region" description="Helical" evidence="2">
    <location>
        <begin position="477"/>
        <end position="502"/>
    </location>
</feature>
<keyword evidence="4" id="KW-1185">Reference proteome</keyword>
<dbReference type="Pfam" id="PF11204">
    <property type="entry name" value="DUF2985"/>
    <property type="match status" value="1"/>
</dbReference>
<feature type="compositionally biased region" description="Polar residues" evidence="1">
    <location>
        <begin position="45"/>
        <end position="68"/>
    </location>
</feature>
<dbReference type="Proteomes" id="UP000256328">
    <property type="component" value="Unassembled WGS sequence"/>
</dbReference>
<name>A0A3D8T248_9HELO</name>
<evidence type="ECO:0000256" key="1">
    <source>
        <dbReference type="SAM" id="MobiDB-lite"/>
    </source>
</evidence>
<sequence length="694" mass="77731">MDRPASSHPTPAPATTENPVVAVGRKVKAALSTHQRPSVRILREPSSSPRRGASSQGVTEKPASSNLPSHAHGHEPQRNARLGVHDAAQANASSVPPNPNPSGNRLADARNRAGAAMRSMFGREETQSDDESFEHEYDTETVDLLDCVDPEVSTLSTLTNVQNSLFVPSLGRILDRRATYTLSPRYRDAGTIDKLKASMKRLRSADGDDEKGSESERQSEPPLGRTSTITSTLNDARYAVLPHGETLPGWTRAEKEELDDLVRHMLHSRRARMKRSLNGFLKYVRRPLGLFVTVYATLVTLFGAAWVFFLIGWISLGSKRDYIINVVDNVLVALFAIIGDGLAPFRAVDTYHMIYIAYYHRKTLKQRKRFGLPELADRNDLPDQRKADVQPAEIDIESLVARKIPRRFAGVVSRRIPKKLAQRMVSRNQANNPSYEYTVLTEAEQTKLEYHERKFSKSHTFYKPHETETHYAFPLRLLIAVVVLLDCHSALQITLGACTWGIPYETRPFALTTVILCFSITCNIMGGVLISMGDKRTRKQDVIERMMRQELTADAIRQIEMRWIKEADERGELDESVRRRLAEREEAEKEEIKKAWKVVPVLPKVLLGKGEDHRQPSLPQQARRSSSSVASTASASSKPKKTKSTSGAALPAVQEHPGLLSHPKPALTRGEEPPKENPGQKILRLIRRADLDRS</sequence>
<feature type="region of interest" description="Disordered" evidence="1">
    <location>
        <begin position="608"/>
        <end position="694"/>
    </location>
</feature>
<feature type="compositionally biased region" description="Basic and acidic residues" evidence="1">
    <location>
        <begin position="203"/>
        <end position="219"/>
    </location>
</feature>
<dbReference type="EMBL" id="PDLN01000002">
    <property type="protein sequence ID" value="RDW92643.1"/>
    <property type="molecule type" value="Genomic_DNA"/>
</dbReference>
<evidence type="ECO:0000313" key="3">
    <source>
        <dbReference type="EMBL" id="RDW92643.1"/>
    </source>
</evidence>
<protein>
    <recommendedName>
        <fullName evidence="5">Integral membrane protein</fullName>
    </recommendedName>
</protein>
<evidence type="ECO:0000313" key="4">
    <source>
        <dbReference type="Proteomes" id="UP000256328"/>
    </source>
</evidence>
<keyword evidence="2" id="KW-0472">Membrane</keyword>
<reference evidence="3 4" key="1">
    <citation type="journal article" date="2018" name="IMA Fungus">
        <title>IMA Genome-F 9: Draft genome sequence of Annulohypoxylon stygium, Aspergillus mulundensis, Berkeleyomyces basicola (syn. Thielaviopsis basicola), Ceratocystis smalleyi, two Cercospora beticola strains, Coleophoma cylindrospora, Fusarium fracticaudum, Phialophora cf. hyalina, and Morchella septimelata.</title>
        <authorList>
            <person name="Wingfield B.D."/>
            <person name="Bills G.F."/>
            <person name="Dong Y."/>
            <person name="Huang W."/>
            <person name="Nel W.J."/>
            <person name="Swalarsk-Parry B.S."/>
            <person name="Vaghefi N."/>
            <person name="Wilken P.M."/>
            <person name="An Z."/>
            <person name="de Beer Z.W."/>
            <person name="De Vos L."/>
            <person name="Chen L."/>
            <person name="Duong T.A."/>
            <person name="Gao Y."/>
            <person name="Hammerbacher A."/>
            <person name="Kikkert J.R."/>
            <person name="Li Y."/>
            <person name="Li H."/>
            <person name="Li K."/>
            <person name="Li Q."/>
            <person name="Liu X."/>
            <person name="Ma X."/>
            <person name="Naidoo K."/>
            <person name="Pethybridge S.J."/>
            <person name="Sun J."/>
            <person name="Steenkamp E.T."/>
            <person name="van der Nest M.A."/>
            <person name="van Wyk S."/>
            <person name="Wingfield M.J."/>
            <person name="Xiong C."/>
            <person name="Yue Q."/>
            <person name="Zhang X."/>
        </authorList>
    </citation>
    <scope>NUCLEOTIDE SEQUENCE [LARGE SCALE GENOMIC DNA]</scope>
    <source>
        <strain evidence="3 4">BP5796</strain>
    </source>
</reference>
<evidence type="ECO:0000256" key="2">
    <source>
        <dbReference type="SAM" id="Phobius"/>
    </source>
</evidence>
<keyword evidence="2" id="KW-0812">Transmembrane</keyword>
<evidence type="ECO:0008006" key="5">
    <source>
        <dbReference type="Google" id="ProtNLM"/>
    </source>
</evidence>
<gene>
    <name evidence="3" type="ORF">BP5796_02037</name>
</gene>
<dbReference type="InterPro" id="IPR021369">
    <property type="entry name" value="DUF2985"/>
</dbReference>
<feature type="transmembrane region" description="Helical" evidence="2">
    <location>
        <begin position="288"/>
        <end position="316"/>
    </location>
</feature>
<proteinExistence type="predicted"/>